<evidence type="ECO:0000256" key="7">
    <source>
        <dbReference type="ARBA" id="ARBA00022741"/>
    </source>
</evidence>
<dbReference type="PROSITE" id="PS50011">
    <property type="entry name" value="PROTEIN_KINASE_DOM"/>
    <property type="match status" value="1"/>
</dbReference>
<comment type="catalytic activity">
    <reaction evidence="16 17">
        <text>L-seryl-[protein] + ATP = O-phospho-L-seryl-[protein] + ADP + H(+)</text>
        <dbReference type="Rhea" id="RHEA:17989"/>
        <dbReference type="Rhea" id="RHEA-COMP:9863"/>
        <dbReference type="Rhea" id="RHEA-COMP:11604"/>
        <dbReference type="ChEBI" id="CHEBI:15378"/>
        <dbReference type="ChEBI" id="CHEBI:29999"/>
        <dbReference type="ChEBI" id="CHEBI:30616"/>
        <dbReference type="ChEBI" id="CHEBI:83421"/>
        <dbReference type="ChEBI" id="CHEBI:456216"/>
        <dbReference type="EC" id="2.7.11.1"/>
    </reaction>
</comment>
<name>A0ABS8UUQ6_DATST</name>
<organism evidence="23 24">
    <name type="scientific">Datura stramonium</name>
    <name type="common">Jimsonweed</name>
    <name type="synonym">Common thornapple</name>
    <dbReference type="NCBI Taxonomy" id="4076"/>
    <lineage>
        <taxon>Eukaryota</taxon>
        <taxon>Viridiplantae</taxon>
        <taxon>Streptophyta</taxon>
        <taxon>Embryophyta</taxon>
        <taxon>Tracheophyta</taxon>
        <taxon>Spermatophyta</taxon>
        <taxon>Magnoliopsida</taxon>
        <taxon>eudicotyledons</taxon>
        <taxon>Gunneridae</taxon>
        <taxon>Pentapetalae</taxon>
        <taxon>asterids</taxon>
        <taxon>lamiids</taxon>
        <taxon>Solanales</taxon>
        <taxon>Solanaceae</taxon>
        <taxon>Solanoideae</taxon>
        <taxon>Datureae</taxon>
        <taxon>Datura</taxon>
    </lineage>
</organism>
<comment type="caution">
    <text evidence="23">The sequence shown here is derived from an EMBL/GenBank/DDBJ whole genome shotgun (WGS) entry which is preliminary data.</text>
</comment>
<keyword evidence="9 17" id="KW-0067">ATP-binding</keyword>
<evidence type="ECO:0000259" key="21">
    <source>
        <dbReference type="PROSITE" id="PS50011"/>
    </source>
</evidence>
<evidence type="ECO:0000256" key="9">
    <source>
        <dbReference type="ARBA" id="ARBA00022840"/>
    </source>
</evidence>
<evidence type="ECO:0000256" key="4">
    <source>
        <dbReference type="ARBA" id="ARBA00022679"/>
    </source>
</evidence>
<keyword evidence="2 17" id="KW-0723">Serine/threonine-protein kinase</keyword>
<evidence type="ECO:0000256" key="18">
    <source>
        <dbReference type="PROSITE-ProRule" id="PRU10141"/>
    </source>
</evidence>
<dbReference type="EC" id="2.7.11.1" evidence="17"/>
<dbReference type="InterPro" id="IPR008271">
    <property type="entry name" value="Ser/Thr_kinase_AS"/>
</dbReference>
<keyword evidence="7 17" id="KW-0547">Nucleotide-binding</keyword>
<feature type="domain" description="Bulb-type lectin" evidence="22">
    <location>
        <begin position="22"/>
        <end position="140"/>
    </location>
</feature>
<evidence type="ECO:0000256" key="5">
    <source>
        <dbReference type="ARBA" id="ARBA00022692"/>
    </source>
</evidence>
<keyword evidence="4 17" id="KW-0808">Transferase</keyword>
<dbReference type="InterPro" id="IPR001480">
    <property type="entry name" value="Bulb-type_lectin_dom"/>
</dbReference>
<dbReference type="PANTHER" id="PTHR47976">
    <property type="entry name" value="G-TYPE LECTIN S-RECEPTOR-LIKE SERINE/THREONINE-PROTEIN KINASE SD2-5"/>
    <property type="match status" value="1"/>
</dbReference>
<dbReference type="InterPro" id="IPR036426">
    <property type="entry name" value="Bulb-type_lectin_dom_sf"/>
</dbReference>
<proteinExistence type="inferred from homology"/>
<evidence type="ECO:0000256" key="14">
    <source>
        <dbReference type="ARBA" id="ARBA00023180"/>
    </source>
</evidence>
<evidence type="ECO:0000256" key="2">
    <source>
        <dbReference type="ARBA" id="ARBA00022527"/>
    </source>
</evidence>
<dbReference type="InterPro" id="IPR024171">
    <property type="entry name" value="SRK-like_kinase"/>
</dbReference>
<dbReference type="InterPro" id="IPR003609">
    <property type="entry name" value="Pan_app"/>
</dbReference>
<dbReference type="PANTHER" id="PTHR47976:SF7">
    <property type="entry name" value="RECEPTOR-LIKE SERINE_THREONINE-PROTEIN KINASE"/>
    <property type="match status" value="1"/>
</dbReference>
<evidence type="ECO:0000256" key="13">
    <source>
        <dbReference type="ARBA" id="ARBA00023170"/>
    </source>
</evidence>
<evidence type="ECO:0000313" key="23">
    <source>
        <dbReference type="EMBL" id="MCD9637882.1"/>
    </source>
</evidence>
<reference evidence="23 24" key="1">
    <citation type="journal article" date="2021" name="BMC Genomics">
        <title>Datura genome reveals duplications of psychoactive alkaloid biosynthetic genes and high mutation rate following tissue culture.</title>
        <authorList>
            <person name="Rajewski A."/>
            <person name="Carter-House D."/>
            <person name="Stajich J."/>
            <person name="Litt A."/>
        </authorList>
    </citation>
    <scope>NUCLEOTIDE SEQUENCE [LARGE SCALE GENOMIC DNA]</scope>
    <source>
        <strain evidence="23">AR-01</strain>
    </source>
</reference>
<dbReference type="SUPFAM" id="SSF56112">
    <property type="entry name" value="Protein kinase-like (PK-like)"/>
    <property type="match status" value="1"/>
</dbReference>
<dbReference type="InterPro" id="IPR051343">
    <property type="entry name" value="G-type_lectin_kinases/EP1-like"/>
</dbReference>
<keyword evidence="24" id="KW-1185">Reference proteome</keyword>
<dbReference type="PROSITE" id="PS50927">
    <property type="entry name" value="BULB_LECTIN"/>
    <property type="match status" value="1"/>
</dbReference>
<evidence type="ECO:0000256" key="3">
    <source>
        <dbReference type="ARBA" id="ARBA00022536"/>
    </source>
</evidence>
<evidence type="ECO:0000313" key="24">
    <source>
        <dbReference type="Proteomes" id="UP000823775"/>
    </source>
</evidence>
<evidence type="ECO:0000256" key="15">
    <source>
        <dbReference type="ARBA" id="ARBA00047899"/>
    </source>
</evidence>
<evidence type="ECO:0000256" key="11">
    <source>
        <dbReference type="ARBA" id="ARBA00023136"/>
    </source>
</evidence>
<gene>
    <name evidence="23" type="ORF">HAX54_021423</name>
</gene>
<dbReference type="InterPro" id="IPR017441">
    <property type="entry name" value="Protein_kinase_ATP_BS"/>
</dbReference>
<dbReference type="PROSITE" id="PS00108">
    <property type="entry name" value="PROTEIN_KINASE_ST"/>
    <property type="match status" value="1"/>
</dbReference>
<accession>A0ABS8UUQ6</accession>
<dbReference type="Gene3D" id="2.90.10.10">
    <property type="entry name" value="Bulb-type lectin domain"/>
    <property type="match status" value="2"/>
</dbReference>
<evidence type="ECO:0000256" key="8">
    <source>
        <dbReference type="ARBA" id="ARBA00022777"/>
    </source>
</evidence>
<dbReference type="CDD" id="cd14066">
    <property type="entry name" value="STKc_IRAK"/>
    <property type="match status" value="1"/>
</dbReference>
<comment type="catalytic activity">
    <reaction evidence="15 17">
        <text>L-threonyl-[protein] + ATP = O-phospho-L-threonyl-[protein] + ADP + H(+)</text>
        <dbReference type="Rhea" id="RHEA:46608"/>
        <dbReference type="Rhea" id="RHEA-COMP:11060"/>
        <dbReference type="Rhea" id="RHEA-COMP:11605"/>
        <dbReference type="ChEBI" id="CHEBI:15378"/>
        <dbReference type="ChEBI" id="CHEBI:30013"/>
        <dbReference type="ChEBI" id="CHEBI:30616"/>
        <dbReference type="ChEBI" id="CHEBI:61977"/>
        <dbReference type="ChEBI" id="CHEBI:456216"/>
        <dbReference type="EC" id="2.7.11.1"/>
    </reaction>
</comment>
<sequence length="851" mass="95197">MAIFVLLFLLSAAAVAQQINSNISLGSSLTPINNSSWFSPSKIFAFGFYEQTNGYAVGVYLASTPQKTAVWTANRDSNPIVPSTAVLQLTNEGRMIVKQPRGEDIEIINPSQMIGSASILDSGNFVLYNSDQEVIWQSFDHPTNTLLAGQHLAPGQKLFSSASETDDSIGIFVLIMQLDDYLVQYPAMTEYLPQYAYYIAGADAGGNPYAYYNGGGSNVTLNLDDDGHLYLKNSTTNIKDLWGGNRTERTIYLLKIDVDGIFRVYSHSLDLGNSSEVWSSTRDRCAPKGICGINACCSSSDAAFTCRCLPGFDFVKPDNRAAGCERNFTSETCKEKDGYTMMPEPMTNWEDDSYANVMTTTQEKCEQVCLMDCNCEAVQFKDTQCRKQKLPLRFGRKNSSESNIALIKVGKQASITGEIPIYRYKETEKNQFQRRILIGGIVLAVLALTALGITGILINRKHAWVYKKLRENINAQMLDIVLLRPFSYAELEKATCGFSEELGKGSFGIVYKGILPDNEKMIAVKRLENVSTQGETEFQTEVNVIGKTHHRNLVRLLGYCQDGPKRLLVYEYMSNGSLADILFNQDKRPTWIQRNAFARDIARGLVYLHDECETQIIHCDIKPQNILMNDHFTAKISDFGLAKLLKKDQSGTYTGIRGTRGYVAPEWHSKYPVTVKADVYSFGIVLLELIFQRKSVDWSLPDDEAILEELVYHCFSAGEISKLIEDEEVNVKQLERMVKISMWCIQEEPSLRPSMKKVLLMLEGTLEIPVPPNPKSFQRMRSLALNVVKWNPGYLRAWPLLGSRLSEHVGPSGHMIPVTVIQSGKVDLGSSSRTLKDSSVFLFVLVTCLVK</sequence>
<keyword evidence="14" id="KW-0325">Glycoprotein</keyword>
<keyword evidence="6 20" id="KW-0732">Signal</keyword>
<evidence type="ECO:0000256" key="12">
    <source>
        <dbReference type="ARBA" id="ARBA00023157"/>
    </source>
</evidence>
<dbReference type="Proteomes" id="UP000823775">
    <property type="component" value="Unassembled WGS sequence"/>
</dbReference>
<dbReference type="Pfam" id="PF08276">
    <property type="entry name" value="PAN_2"/>
    <property type="match status" value="1"/>
</dbReference>
<dbReference type="CDD" id="cd00054">
    <property type="entry name" value="EGF_CA"/>
    <property type="match status" value="1"/>
</dbReference>
<dbReference type="SMART" id="SM00220">
    <property type="entry name" value="S_TKc"/>
    <property type="match status" value="1"/>
</dbReference>
<evidence type="ECO:0000256" key="17">
    <source>
        <dbReference type="PIRNR" id="PIRNR000641"/>
    </source>
</evidence>
<dbReference type="SUPFAM" id="SSF51110">
    <property type="entry name" value="alpha-D-mannose-specific plant lectins"/>
    <property type="match status" value="1"/>
</dbReference>
<feature type="chain" id="PRO_5046348442" description="Receptor-like serine/threonine-protein kinase" evidence="20">
    <location>
        <begin position="17"/>
        <end position="851"/>
    </location>
</feature>
<dbReference type="PROSITE" id="PS00107">
    <property type="entry name" value="PROTEIN_KINASE_ATP"/>
    <property type="match status" value="1"/>
</dbReference>
<dbReference type="PIRSF" id="PIRSF000641">
    <property type="entry name" value="SRK"/>
    <property type="match status" value="1"/>
</dbReference>
<dbReference type="Gene3D" id="3.30.200.20">
    <property type="entry name" value="Phosphorylase Kinase, domain 1"/>
    <property type="match status" value="1"/>
</dbReference>
<feature type="domain" description="Protein kinase" evidence="21">
    <location>
        <begin position="496"/>
        <end position="766"/>
    </location>
</feature>
<keyword evidence="8 17" id="KW-0418">Kinase</keyword>
<keyword evidence="12" id="KW-1015">Disulfide bond</keyword>
<dbReference type="EMBL" id="JACEIK010002577">
    <property type="protein sequence ID" value="MCD9637882.1"/>
    <property type="molecule type" value="Genomic_DNA"/>
</dbReference>
<evidence type="ECO:0000256" key="19">
    <source>
        <dbReference type="SAM" id="Phobius"/>
    </source>
</evidence>
<comment type="similarity">
    <text evidence="17">Belongs to the protein kinase superfamily. Ser/Thr protein kinase family.</text>
</comment>
<dbReference type="Gene3D" id="1.10.510.10">
    <property type="entry name" value="Transferase(Phosphotransferase) domain 1"/>
    <property type="match status" value="1"/>
</dbReference>
<protein>
    <recommendedName>
        <fullName evidence="17">Receptor-like serine/threonine-protein kinase</fullName>
        <ecNumber evidence="17">2.7.11.1</ecNumber>
    </recommendedName>
</protein>
<feature type="transmembrane region" description="Helical" evidence="19">
    <location>
        <begin position="436"/>
        <end position="458"/>
    </location>
</feature>
<evidence type="ECO:0000256" key="1">
    <source>
        <dbReference type="ARBA" id="ARBA00004167"/>
    </source>
</evidence>
<evidence type="ECO:0000256" key="20">
    <source>
        <dbReference type="SAM" id="SignalP"/>
    </source>
</evidence>
<dbReference type="SMART" id="SM00108">
    <property type="entry name" value="B_lectin"/>
    <property type="match status" value="2"/>
</dbReference>
<dbReference type="Pfam" id="PF00069">
    <property type="entry name" value="Pkinase"/>
    <property type="match status" value="1"/>
</dbReference>
<dbReference type="Pfam" id="PF01453">
    <property type="entry name" value="B_lectin"/>
    <property type="match status" value="1"/>
</dbReference>
<keyword evidence="11 19" id="KW-0472">Membrane</keyword>
<evidence type="ECO:0000259" key="22">
    <source>
        <dbReference type="PROSITE" id="PS50927"/>
    </source>
</evidence>
<evidence type="ECO:0000256" key="10">
    <source>
        <dbReference type="ARBA" id="ARBA00022989"/>
    </source>
</evidence>
<keyword evidence="5 19" id="KW-0812">Transmembrane</keyword>
<feature type="binding site" evidence="18">
    <location>
        <position position="525"/>
    </location>
    <ligand>
        <name>ATP</name>
        <dbReference type="ChEBI" id="CHEBI:30616"/>
    </ligand>
</feature>
<keyword evidence="3" id="KW-0245">EGF-like domain</keyword>
<keyword evidence="13" id="KW-0675">Receptor</keyword>
<comment type="subcellular location">
    <subcellularLocation>
        <location evidence="1">Membrane</location>
        <topology evidence="1">Single-pass membrane protein</topology>
    </subcellularLocation>
</comment>
<keyword evidence="10 19" id="KW-1133">Transmembrane helix</keyword>
<dbReference type="InterPro" id="IPR000719">
    <property type="entry name" value="Prot_kinase_dom"/>
</dbReference>
<evidence type="ECO:0000256" key="16">
    <source>
        <dbReference type="ARBA" id="ARBA00048679"/>
    </source>
</evidence>
<feature type="signal peptide" evidence="20">
    <location>
        <begin position="1"/>
        <end position="16"/>
    </location>
</feature>
<evidence type="ECO:0000256" key="6">
    <source>
        <dbReference type="ARBA" id="ARBA00022729"/>
    </source>
</evidence>
<dbReference type="InterPro" id="IPR011009">
    <property type="entry name" value="Kinase-like_dom_sf"/>
</dbReference>